<dbReference type="GO" id="GO:0046872">
    <property type="term" value="F:metal ion binding"/>
    <property type="evidence" value="ECO:0007669"/>
    <property type="project" value="UniProtKB-KW"/>
</dbReference>
<dbReference type="Pfam" id="PF05524">
    <property type="entry name" value="PEP-utilisers_N"/>
    <property type="match status" value="1"/>
</dbReference>
<keyword evidence="6 9" id="KW-0418">Kinase</keyword>
<keyword evidence="16" id="KW-0670">Pyruvate</keyword>
<dbReference type="EC" id="2.7.3.9" evidence="9"/>
<dbReference type="Pfam" id="PF02896">
    <property type="entry name" value="PEP-utilizers_C"/>
    <property type="match status" value="1"/>
</dbReference>
<dbReference type="InterPro" id="IPR036637">
    <property type="entry name" value="Phosphohistidine_dom_sf"/>
</dbReference>
<keyword evidence="4 9" id="KW-0808">Transferase</keyword>
<evidence type="ECO:0000259" key="15">
    <source>
        <dbReference type="Pfam" id="PF05524"/>
    </source>
</evidence>
<protein>
    <recommendedName>
        <fullName evidence="3 9">Phosphoenolpyruvate-protein phosphotransferase</fullName>
        <ecNumber evidence="9">2.7.3.9</ecNumber>
    </recommendedName>
    <alternativeName>
        <fullName evidence="8 9">Phosphotransferase system, enzyme I</fullName>
    </alternativeName>
</protein>
<evidence type="ECO:0000256" key="8">
    <source>
        <dbReference type="ARBA" id="ARBA00033235"/>
    </source>
</evidence>
<accession>A0A3P1SFU2</accession>
<gene>
    <name evidence="16" type="ORF">EII11_03025</name>
</gene>
<sequence>MSDSPIVVHGTPVVPGVAYAPAVWARRPELPPLEAPDLPEDAREAEVERFNGCTVAVADGLFARASQATGHAAEVLTVTASLATDRSWKKDVARRIREGKPAIQATIAATEKYIAMFEKAGGLMAERTSDLRDVRDRVLAHLQGIPEPGIPVAHSPVVLLADDLSPADTAGLVPDMYVAIATELGGPTSHTSIIARQLGIPCIVAARQLAQINEGDMVLVDGRHGTLALGVDPVQAEARVAEDEKRRAAIAAWQGPARTADGVPVQLLANVQDGEAARHASTSYAEGVGLFRTELLFLDTAVEPSVEAQTDAYAPVFSAFPASKVVVRTLDAGSDKPVPFATLMQEFNPALGVRGIRTTGHNPDLLIRQLDAIAAAAAREPGTDVWVMAPMISTVPEAEWFAGLVRERGLKAGIMIEVPAAAILIDRFLEHVDFVSIGTNDLTQYTLAADRMSPDLAEYTDPWQPAPLALIASVAAAGLRAGKPVGVCGEAAADSLLAAVLVGMGVTSLSMATSAIPGVGALLETVTLEQCREAAAAVLASRDQGEARLVAREILVLRHAKAEESTPSN</sequence>
<feature type="binding site" evidence="12">
    <location>
        <position position="417"/>
    </location>
    <ligand>
        <name>Mg(2+)</name>
        <dbReference type="ChEBI" id="CHEBI:18420"/>
    </ligand>
</feature>
<dbReference type="Gene3D" id="1.10.274.10">
    <property type="entry name" value="PtsI, HPr-binding domain"/>
    <property type="match status" value="1"/>
</dbReference>
<dbReference type="InterPro" id="IPR023151">
    <property type="entry name" value="PEP_util_CS"/>
</dbReference>
<dbReference type="PANTHER" id="PTHR46244">
    <property type="entry name" value="PHOSPHOENOLPYRUVATE-PROTEIN PHOSPHOTRANSFERASE"/>
    <property type="match status" value="1"/>
</dbReference>
<keyword evidence="9" id="KW-0813">Transport</keyword>
<comment type="cofactor">
    <cofactor evidence="1 9 12">
        <name>Mg(2+)</name>
        <dbReference type="ChEBI" id="CHEBI:18420"/>
    </cofactor>
</comment>
<dbReference type="InterPro" id="IPR000121">
    <property type="entry name" value="PEP_util_C"/>
</dbReference>
<dbReference type="PANTHER" id="PTHR46244:SF3">
    <property type="entry name" value="PHOSPHOENOLPYRUVATE-PROTEIN PHOSPHOTRANSFERASE"/>
    <property type="match status" value="1"/>
</dbReference>
<dbReference type="InterPro" id="IPR008731">
    <property type="entry name" value="PTS_EIN"/>
</dbReference>
<dbReference type="OrthoDB" id="9765468at2"/>
<keyword evidence="5 9" id="KW-0479">Metal-binding</keyword>
<dbReference type="InterPro" id="IPR015813">
    <property type="entry name" value="Pyrv/PenolPyrv_kinase-like_dom"/>
</dbReference>
<dbReference type="PIRSF" id="PIRSF000732">
    <property type="entry name" value="PTS_enzyme_I"/>
    <property type="match status" value="1"/>
</dbReference>
<dbReference type="PRINTS" id="PR01736">
    <property type="entry name" value="PHPHTRNFRASE"/>
</dbReference>
<feature type="binding site" evidence="11">
    <location>
        <position position="292"/>
    </location>
    <ligand>
        <name>phosphoenolpyruvate</name>
        <dbReference type="ChEBI" id="CHEBI:58702"/>
    </ligand>
</feature>
<keyword evidence="9" id="KW-0598">Phosphotransferase system</keyword>
<keyword evidence="7 9" id="KW-0460">Magnesium</keyword>
<dbReference type="AlphaFoldDB" id="A0A3P1SFU2"/>
<proteinExistence type="inferred from homology"/>
<comment type="function">
    <text evidence="9">General (non sugar-specific) component of the phosphoenolpyruvate-dependent sugar phosphotransferase system (sugar PTS). This major carbohydrate active-transport system catalyzes the phosphorylation of incoming sugar substrates concomitantly with their translocation across the cell membrane. Enzyme I transfers the phosphoryl group from phosphoenolpyruvate (PEP) to the phosphoryl carrier protein (HPr).</text>
</comment>
<feature type="domain" description="Phosphotransferase system enzyme I N-terminal" evidence="15">
    <location>
        <begin position="9"/>
        <end position="127"/>
    </location>
</feature>
<dbReference type="InterPro" id="IPR050499">
    <property type="entry name" value="PEP-utilizing_PTS_enzyme"/>
</dbReference>
<evidence type="ECO:0000256" key="4">
    <source>
        <dbReference type="ARBA" id="ARBA00022679"/>
    </source>
</evidence>
<dbReference type="RefSeq" id="WP_124868495.1">
    <property type="nucleotide sequence ID" value="NZ_RQZF01000002.1"/>
</dbReference>
<dbReference type="InterPro" id="IPR036618">
    <property type="entry name" value="PtsI_HPr-bd_sf"/>
</dbReference>
<dbReference type="PROSITE" id="PS00742">
    <property type="entry name" value="PEP_ENZYMES_2"/>
    <property type="match status" value="1"/>
</dbReference>
<evidence type="ECO:0000256" key="2">
    <source>
        <dbReference type="ARBA" id="ARBA00007837"/>
    </source>
</evidence>
<dbReference type="GO" id="GO:0009401">
    <property type="term" value="P:phosphoenolpyruvate-dependent sugar phosphotransferase system"/>
    <property type="evidence" value="ECO:0007669"/>
    <property type="project" value="UniProtKB-KW"/>
</dbReference>
<evidence type="ECO:0000313" key="17">
    <source>
        <dbReference type="Proteomes" id="UP000280444"/>
    </source>
</evidence>
<feature type="binding site" evidence="11">
    <location>
        <position position="451"/>
    </location>
    <ligand>
        <name>phosphoenolpyruvate</name>
        <dbReference type="ChEBI" id="CHEBI:58702"/>
    </ligand>
</feature>
<evidence type="ECO:0000256" key="10">
    <source>
        <dbReference type="PIRSR" id="PIRSR000732-1"/>
    </source>
</evidence>
<evidence type="ECO:0000256" key="5">
    <source>
        <dbReference type="ARBA" id="ARBA00022723"/>
    </source>
</evidence>
<dbReference type="EMBL" id="RQZF01000002">
    <property type="protein sequence ID" value="RRC95849.1"/>
    <property type="molecule type" value="Genomic_DNA"/>
</dbReference>
<dbReference type="InterPro" id="IPR024692">
    <property type="entry name" value="PTS_EI"/>
</dbReference>
<keyword evidence="9" id="KW-0963">Cytoplasm</keyword>
<evidence type="ECO:0000256" key="3">
    <source>
        <dbReference type="ARBA" id="ARBA00016544"/>
    </source>
</evidence>
<dbReference type="PROSITE" id="PS00370">
    <property type="entry name" value="PEP_ENZYMES_PHOS_SITE"/>
    <property type="match status" value="1"/>
</dbReference>
<dbReference type="GO" id="GO:0016301">
    <property type="term" value="F:kinase activity"/>
    <property type="evidence" value="ECO:0007669"/>
    <property type="project" value="UniProtKB-KW"/>
</dbReference>
<comment type="subcellular location">
    <subcellularLocation>
        <location evidence="9">Cytoplasm</location>
    </subcellularLocation>
</comment>
<organism evidence="16 17">
    <name type="scientific">Schaalia canis</name>
    <dbReference type="NCBI Taxonomy" id="100469"/>
    <lineage>
        <taxon>Bacteria</taxon>
        <taxon>Bacillati</taxon>
        <taxon>Actinomycetota</taxon>
        <taxon>Actinomycetes</taxon>
        <taxon>Actinomycetales</taxon>
        <taxon>Actinomycetaceae</taxon>
        <taxon>Schaalia</taxon>
    </lineage>
</organism>
<evidence type="ECO:0000256" key="9">
    <source>
        <dbReference type="PIRNR" id="PIRNR000732"/>
    </source>
</evidence>
<evidence type="ECO:0000256" key="12">
    <source>
        <dbReference type="PIRSR" id="PIRSR000732-3"/>
    </source>
</evidence>
<dbReference type="SUPFAM" id="SSF52009">
    <property type="entry name" value="Phosphohistidine domain"/>
    <property type="match status" value="1"/>
</dbReference>
<dbReference type="GO" id="GO:0008965">
    <property type="term" value="F:phosphoenolpyruvate-protein phosphotransferase activity"/>
    <property type="evidence" value="ECO:0007669"/>
    <property type="project" value="UniProtKB-EC"/>
</dbReference>
<dbReference type="InterPro" id="IPR018274">
    <property type="entry name" value="PEP_util_AS"/>
</dbReference>
<dbReference type="SUPFAM" id="SSF51621">
    <property type="entry name" value="Phosphoenolpyruvate/pyruvate domain"/>
    <property type="match status" value="1"/>
</dbReference>
<feature type="active site" description="Tele-phosphohistidine intermediate" evidence="10">
    <location>
        <position position="190"/>
    </location>
</feature>
<dbReference type="SUPFAM" id="SSF47831">
    <property type="entry name" value="Enzyme I of the PEP:sugar phosphotransferase system HPr-binding (sub)domain"/>
    <property type="match status" value="1"/>
</dbReference>
<keyword evidence="9" id="KW-0762">Sugar transport</keyword>
<evidence type="ECO:0000256" key="1">
    <source>
        <dbReference type="ARBA" id="ARBA00001946"/>
    </source>
</evidence>
<comment type="similarity">
    <text evidence="2 9">Belongs to the PEP-utilizing enzyme family.</text>
</comment>
<comment type="caution">
    <text evidence="16">The sequence shown here is derived from an EMBL/GenBank/DDBJ whole genome shotgun (WGS) entry which is preliminary data.</text>
</comment>
<dbReference type="Gene3D" id="3.50.30.10">
    <property type="entry name" value="Phosphohistidine domain"/>
    <property type="match status" value="1"/>
</dbReference>
<feature type="domain" description="PEP-utilising enzyme C-terminal" evidence="14">
    <location>
        <begin position="255"/>
        <end position="524"/>
    </location>
</feature>
<keyword evidence="17" id="KW-1185">Reference proteome</keyword>
<name>A0A3P1SFU2_9ACTO</name>
<feature type="binding site" evidence="11">
    <location>
        <position position="328"/>
    </location>
    <ligand>
        <name>phosphoenolpyruvate</name>
        <dbReference type="ChEBI" id="CHEBI:58702"/>
    </ligand>
</feature>
<evidence type="ECO:0000313" key="16">
    <source>
        <dbReference type="EMBL" id="RRC95849.1"/>
    </source>
</evidence>
<dbReference type="Pfam" id="PF00391">
    <property type="entry name" value="PEP-utilizers"/>
    <property type="match status" value="1"/>
</dbReference>
<evidence type="ECO:0000256" key="11">
    <source>
        <dbReference type="PIRSR" id="PIRSR000732-2"/>
    </source>
</evidence>
<reference evidence="16 17" key="1">
    <citation type="submission" date="2018-11" db="EMBL/GenBank/DDBJ databases">
        <title>Genomes From Bacteria Associated with the Canine Oral Cavity: a Test Case for Automated Genome-Based Taxonomic Assignment.</title>
        <authorList>
            <person name="Coil D.A."/>
            <person name="Jospin G."/>
            <person name="Darling A.E."/>
            <person name="Wallis C."/>
            <person name="Davis I.J."/>
            <person name="Harris S."/>
            <person name="Eisen J.A."/>
            <person name="Holcombe L.J."/>
            <person name="O'Flynn C."/>
        </authorList>
    </citation>
    <scope>NUCLEOTIDE SEQUENCE [LARGE SCALE GENOMIC DNA]</scope>
    <source>
        <strain evidence="16 17">OH770</strain>
    </source>
</reference>
<evidence type="ECO:0000259" key="14">
    <source>
        <dbReference type="Pfam" id="PF02896"/>
    </source>
</evidence>
<dbReference type="InterPro" id="IPR040442">
    <property type="entry name" value="Pyrv_kinase-like_dom_sf"/>
</dbReference>
<feature type="active site" description="Proton donor" evidence="10">
    <location>
        <position position="488"/>
    </location>
</feature>
<dbReference type="Proteomes" id="UP000280444">
    <property type="component" value="Unassembled WGS sequence"/>
</dbReference>
<comment type="catalytic activity">
    <reaction evidence="9">
        <text>L-histidyl-[protein] + phosphoenolpyruvate = N(pros)-phospho-L-histidyl-[protein] + pyruvate</text>
        <dbReference type="Rhea" id="RHEA:23880"/>
        <dbReference type="Rhea" id="RHEA-COMP:9745"/>
        <dbReference type="Rhea" id="RHEA-COMP:9746"/>
        <dbReference type="ChEBI" id="CHEBI:15361"/>
        <dbReference type="ChEBI" id="CHEBI:29979"/>
        <dbReference type="ChEBI" id="CHEBI:58702"/>
        <dbReference type="ChEBI" id="CHEBI:64837"/>
        <dbReference type="EC" id="2.7.3.9"/>
    </reaction>
</comment>
<feature type="binding site" evidence="11">
    <location>
        <begin position="440"/>
        <end position="441"/>
    </location>
    <ligand>
        <name>phosphoenolpyruvate</name>
        <dbReference type="ChEBI" id="CHEBI:58702"/>
    </ligand>
</feature>
<evidence type="ECO:0000259" key="13">
    <source>
        <dbReference type="Pfam" id="PF00391"/>
    </source>
</evidence>
<feature type="domain" description="PEP-utilising enzyme mobile" evidence="13">
    <location>
        <begin position="155"/>
        <end position="225"/>
    </location>
</feature>
<evidence type="ECO:0000256" key="7">
    <source>
        <dbReference type="ARBA" id="ARBA00022842"/>
    </source>
</evidence>
<feature type="binding site" evidence="12">
    <location>
        <position position="441"/>
    </location>
    <ligand>
        <name>Mg(2+)</name>
        <dbReference type="ChEBI" id="CHEBI:18420"/>
    </ligand>
</feature>
<evidence type="ECO:0000256" key="6">
    <source>
        <dbReference type="ARBA" id="ARBA00022777"/>
    </source>
</evidence>
<dbReference type="GO" id="GO:0005737">
    <property type="term" value="C:cytoplasm"/>
    <property type="evidence" value="ECO:0007669"/>
    <property type="project" value="UniProtKB-SubCell"/>
</dbReference>
<dbReference type="Gene3D" id="3.20.20.60">
    <property type="entry name" value="Phosphoenolpyruvate-binding domains"/>
    <property type="match status" value="1"/>
</dbReference>
<dbReference type="InterPro" id="IPR008279">
    <property type="entry name" value="PEP-util_enz_mobile_dom"/>
</dbReference>